<keyword evidence="2" id="KW-1185">Reference proteome</keyword>
<sequence length="149" mass="18006">MTYSQTTWTEQIYRYAEHLYWTPQELNKSNENTYPEIFNKLRKREVPLNIIFNIFMDVVSTKIKNRIINRFFDLEVSQIVIEDNIEFVDSLNLYEKLCGFEFIQPDMVFESETSRFLVELKIQSSKLSLQQVYKYLFLHGFIFTWTVAI</sequence>
<evidence type="ECO:0000313" key="2">
    <source>
        <dbReference type="Proteomes" id="UP001165986"/>
    </source>
</evidence>
<dbReference type="AlphaFoldDB" id="A0AA40VSY5"/>
<organism evidence="1 2">
    <name type="scientific">Komarekiella delphini-convector SJRDD-AB1</name>
    <dbReference type="NCBI Taxonomy" id="2593771"/>
    <lineage>
        <taxon>Bacteria</taxon>
        <taxon>Bacillati</taxon>
        <taxon>Cyanobacteriota</taxon>
        <taxon>Cyanophyceae</taxon>
        <taxon>Nostocales</taxon>
        <taxon>Nostocaceae</taxon>
        <taxon>Komarekiella</taxon>
        <taxon>Komarekiella delphini-convector</taxon>
    </lineage>
</organism>
<dbReference type="RefSeq" id="WP_191759848.1">
    <property type="nucleotide sequence ID" value="NZ_VJXY01000029.1"/>
</dbReference>
<accession>A0AA40VSY5</accession>
<protein>
    <submittedName>
        <fullName evidence="1">Uncharacterized protein</fullName>
    </submittedName>
</protein>
<reference evidence="1" key="1">
    <citation type="submission" date="2019-07" db="EMBL/GenBank/DDBJ databases">
        <title>Toxilogical consequences of a new and cryptic species of cyanobacteria (Komarekiella delphini-convector) recovered from the epidermis of a bottlenose dolphin and 1500 ft. in the air.</title>
        <authorList>
            <person name="Brown A.O."/>
            <person name="Dvorak P."/>
            <person name="Villanueva C.D."/>
            <person name="Foss A.J."/>
            <person name="Garvey A.D."/>
            <person name="Gibson Q.A."/>
            <person name="Johansen J.R."/>
            <person name="Casamatta D.A."/>
        </authorList>
    </citation>
    <scope>NUCLEOTIDE SEQUENCE</scope>
    <source>
        <strain evidence="1">SJRDD-AB1</strain>
    </source>
</reference>
<name>A0AA40VSY5_9NOST</name>
<dbReference type="EMBL" id="VJXY01000029">
    <property type="protein sequence ID" value="MBD6618645.1"/>
    <property type="molecule type" value="Genomic_DNA"/>
</dbReference>
<gene>
    <name evidence="1" type="ORF">FNW02_23160</name>
</gene>
<dbReference type="Proteomes" id="UP001165986">
    <property type="component" value="Unassembled WGS sequence"/>
</dbReference>
<evidence type="ECO:0000313" key="1">
    <source>
        <dbReference type="EMBL" id="MBD6618645.1"/>
    </source>
</evidence>
<proteinExistence type="predicted"/>
<comment type="caution">
    <text evidence="1">The sequence shown here is derived from an EMBL/GenBank/DDBJ whole genome shotgun (WGS) entry which is preliminary data.</text>
</comment>